<organism evidence="2 3">
    <name type="scientific">Oryza meyeriana var. granulata</name>
    <dbReference type="NCBI Taxonomy" id="110450"/>
    <lineage>
        <taxon>Eukaryota</taxon>
        <taxon>Viridiplantae</taxon>
        <taxon>Streptophyta</taxon>
        <taxon>Embryophyta</taxon>
        <taxon>Tracheophyta</taxon>
        <taxon>Spermatophyta</taxon>
        <taxon>Magnoliopsida</taxon>
        <taxon>Liliopsida</taxon>
        <taxon>Poales</taxon>
        <taxon>Poaceae</taxon>
        <taxon>BOP clade</taxon>
        <taxon>Oryzoideae</taxon>
        <taxon>Oryzeae</taxon>
        <taxon>Oryzinae</taxon>
        <taxon>Oryza</taxon>
        <taxon>Oryza meyeriana</taxon>
    </lineage>
</organism>
<keyword evidence="3" id="KW-1185">Reference proteome</keyword>
<dbReference type="Proteomes" id="UP000479710">
    <property type="component" value="Unassembled WGS sequence"/>
</dbReference>
<dbReference type="OrthoDB" id="695844at2759"/>
<name>A0A6G1E5C4_9ORYZ</name>
<feature type="region of interest" description="Disordered" evidence="1">
    <location>
        <begin position="43"/>
        <end position="79"/>
    </location>
</feature>
<dbReference type="EMBL" id="SPHZ02000005">
    <property type="protein sequence ID" value="KAF0919979.1"/>
    <property type="molecule type" value="Genomic_DNA"/>
</dbReference>
<evidence type="ECO:0000313" key="3">
    <source>
        <dbReference type="Proteomes" id="UP000479710"/>
    </source>
</evidence>
<evidence type="ECO:0000313" key="2">
    <source>
        <dbReference type="EMBL" id="KAF0919979.1"/>
    </source>
</evidence>
<accession>A0A6G1E5C4</accession>
<protein>
    <submittedName>
        <fullName evidence="2">Uncharacterized protein</fullName>
    </submittedName>
</protein>
<sequence length="79" mass="8582">MLKRRVEVELWAFRSRELPHATGPEDAGHPDGTLGFLVLHKDVGDDGEKEQEAAVGAPVPDDVRDGGDSCRDQRRGACS</sequence>
<comment type="caution">
    <text evidence="2">The sequence shown here is derived from an EMBL/GenBank/DDBJ whole genome shotgun (WGS) entry which is preliminary data.</text>
</comment>
<dbReference type="AlphaFoldDB" id="A0A6G1E5C4"/>
<feature type="compositionally biased region" description="Basic and acidic residues" evidence="1">
    <location>
        <begin position="61"/>
        <end position="79"/>
    </location>
</feature>
<feature type="compositionally biased region" description="Basic and acidic residues" evidence="1">
    <location>
        <begin position="43"/>
        <end position="52"/>
    </location>
</feature>
<reference evidence="2 3" key="1">
    <citation type="submission" date="2019-11" db="EMBL/GenBank/DDBJ databases">
        <title>Whole genome sequence of Oryza granulata.</title>
        <authorList>
            <person name="Li W."/>
        </authorList>
    </citation>
    <scope>NUCLEOTIDE SEQUENCE [LARGE SCALE GENOMIC DNA]</scope>
    <source>
        <strain evidence="3">cv. Menghai</strain>
        <tissue evidence="2">Leaf</tissue>
    </source>
</reference>
<evidence type="ECO:0000256" key="1">
    <source>
        <dbReference type="SAM" id="MobiDB-lite"/>
    </source>
</evidence>
<proteinExistence type="predicted"/>
<gene>
    <name evidence="2" type="ORF">E2562_032437</name>
</gene>